<dbReference type="EMBL" id="VEVQ02000013">
    <property type="protein sequence ID" value="NHN27391.1"/>
    <property type="molecule type" value="Genomic_DNA"/>
</dbReference>
<keyword evidence="1" id="KW-0732">Signal</keyword>
<evidence type="ECO:0000313" key="2">
    <source>
        <dbReference type="EMBL" id="NHN27391.1"/>
    </source>
</evidence>
<dbReference type="Proteomes" id="UP000817854">
    <property type="component" value="Unassembled WGS sequence"/>
</dbReference>
<dbReference type="RefSeq" id="WP_140963902.1">
    <property type="nucleotide sequence ID" value="NZ_VEVQ02000013.1"/>
</dbReference>
<sequence>MKKIIVTIALIFATTLTQAQKNFYEALEANGETVTYEGFSGISIKDDGTVDIVRGEPAVKITVTKLVTGQPVGFEAKPVSADYGGFSETEISDYGRVDSYPNVMTIKHDYTDDGYMAIDDMLFKIDDISDEGVPKLEDVRAIYVVVKDRSESKENKGKKKGGFLNRMKSKLESSGYSATHKYIKTVNIKKIFNDYVTAMKAKQANPLTSKDKADIAIIKRSREAGDEEIKRYNDSIKATPEYIDLQRRIKQNEANYQASKTKNKVTLRNNSGRTIYVGKSGSRNPGTKISSGGTATWNCDTDGYLQTVTKSGGSNAYSSTKTKVYSANSGCGSTITIN</sequence>
<accession>A0ABX0IW19</accession>
<evidence type="ECO:0000256" key="1">
    <source>
        <dbReference type="SAM" id="SignalP"/>
    </source>
</evidence>
<feature type="chain" id="PRO_5045578446" evidence="1">
    <location>
        <begin position="20"/>
        <end position="338"/>
    </location>
</feature>
<reference evidence="2" key="1">
    <citation type="submission" date="2019-05" db="EMBL/GenBank/DDBJ databases">
        <authorList>
            <person name="Lianzixin W."/>
        </authorList>
    </citation>
    <scope>NUCLEOTIDE SEQUENCE</scope>
    <source>
        <strain evidence="2">EC11</strain>
    </source>
</reference>
<name>A0ABX0IW19_9FLAO</name>
<reference evidence="2" key="2">
    <citation type="submission" date="2020-02" db="EMBL/GenBank/DDBJ databases">
        <title>Flavobacterium profundi sp. nov., isolated from a deep-sea seamount.</title>
        <authorList>
            <person name="Zhang D.-C."/>
        </authorList>
    </citation>
    <scope>NUCLEOTIDE SEQUENCE</scope>
    <source>
        <strain evidence="2">EC11</strain>
    </source>
</reference>
<gene>
    <name evidence="2" type="ORF">FIA58_017055</name>
</gene>
<evidence type="ECO:0000313" key="3">
    <source>
        <dbReference type="Proteomes" id="UP000817854"/>
    </source>
</evidence>
<feature type="signal peptide" evidence="1">
    <location>
        <begin position="1"/>
        <end position="19"/>
    </location>
</feature>
<comment type="caution">
    <text evidence="2">The sequence shown here is derived from an EMBL/GenBank/DDBJ whole genome shotgun (WGS) entry which is preliminary data.</text>
</comment>
<proteinExistence type="predicted"/>
<protein>
    <submittedName>
        <fullName evidence="2">Uncharacterized protein</fullName>
    </submittedName>
</protein>
<keyword evidence="3" id="KW-1185">Reference proteome</keyword>
<organism evidence="2 3">
    <name type="scientific">Flavobacterium jejuense</name>
    <dbReference type="NCBI Taxonomy" id="1544455"/>
    <lineage>
        <taxon>Bacteria</taxon>
        <taxon>Pseudomonadati</taxon>
        <taxon>Bacteroidota</taxon>
        <taxon>Flavobacteriia</taxon>
        <taxon>Flavobacteriales</taxon>
        <taxon>Flavobacteriaceae</taxon>
        <taxon>Flavobacterium</taxon>
    </lineage>
</organism>